<dbReference type="EMBL" id="CZRL01000064">
    <property type="protein sequence ID" value="CUS51684.1"/>
    <property type="molecule type" value="Genomic_DNA"/>
</dbReference>
<dbReference type="AlphaFoldDB" id="A0A160TRQ7"/>
<organism evidence="1">
    <name type="scientific">hydrothermal vent metagenome</name>
    <dbReference type="NCBI Taxonomy" id="652676"/>
    <lineage>
        <taxon>unclassified sequences</taxon>
        <taxon>metagenomes</taxon>
        <taxon>ecological metagenomes</taxon>
    </lineage>
</organism>
<accession>A0A160TRQ7</accession>
<evidence type="ECO:0000313" key="1">
    <source>
        <dbReference type="EMBL" id="CUS51684.1"/>
    </source>
</evidence>
<sequence length="116" mass="13173">MSDDIEQALLKAFRQMTPTARCTLVDFADFLSQRHPVVTTPVSEQPLQVPRPVEESVIAAIRRLARTYPMLDSDNVFSAATTLMTRHVMGQQAAVEVIDELEVMFKARYDDLYREA</sequence>
<reference evidence="1" key="1">
    <citation type="submission" date="2015-10" db="EMBL/GenBank/DDBJ databases">
        <authorList>
            <person name="Gilbert D.G."/>
        </authorList>
    </citation>
    <scope>NUCLEOTIDE SEQUENCE</scope>
</reference>
<proteinExistence type="predicted"/>
<evidence type="ECO:0008006" key="2">
    <source>
        <dbReference type="Google" id="ProtNLM"/>
    </source>
</evidence>
<gene>
    <name evidence="1" type="ORF">MGWOODY_XGa2415</name>
</gene>
<name>A0A160TRQ7_9ZZZZ</name>
<protein>
    <recommendedName>
        <fullName evidence="2">Crp/Fnr family transcriptional regulator</fullName>
    </recommendedName>
</protein>